<name>A0A8S1KU28_9CILI</name>
<keyword evidence="2" id="KW-1185">Reference proteome</keyword>
<dbReference type="AlphaFoldDB" id="A0A8S1KU28"/>
<evidence type="ECO:0000313" key="2">
    <source>
        <dbReference type="Proteomes" id="UP000692954"/>
    </source>
</evidence>
<gene>
    <name evidence="1" type="ORF">PSON_ATCC_30995.1.T0110206</name>
</gene>
<organism evidence="1 2">
    <name type="scientific">Paramecium sonneborni</name>
    <dbReference type="NCBI Taxonomy" id="65129"/>
    <lineage>
        <taxon>Eukaryota</taxon>
        <taxon>Sar</taxon>
        <taxon>Alveolata</taxon>
        <taxon>Ciliophora</taxon>
        <taxon>Intramacronucleata</taxon>
        <taxon>Oligohymenophorea</taxon>
        <taxon>Peniculida</taxon>
        <taxon>Parameciidae</taxon>
        <taxon>Paramecium</taxon>
    </lineage>
</organism>
<accession>A0A8S1KU28</accession>
<sequence>MKFQIKSKKNRNQLVNLLEMMNKMQIKKQLFPSSIYFMRNIKKMLEDIDLMADEIENANITITEKECLLNVFREMVDNIYRNVKFQISNIES</sequence>
<dbReference type="Proteomes" id="UP000692954">
    <property type="component" value="Unassembled WGS sequence"/>
</dbReference>
<comment type="caution">
    <text evidence="1">The sequence shown here is derived from an EMBL/GenBank/DDBJ whole genome shotgun (WGS) entry which is preliminary data.</text>
</comment>
<reference evidence="1" key="1">
    <citation type="submission" date="2021-01" db="EMBL/GenBank/DDBJ databases">
        <authorList>
            <consortium name="Genoscope - CEA"/>
            <person name="William W."/>
        </authorList>
    </citation>
    <scope>NUCLEOTIDE SEQUENCE</scope>
</reference>
<proteinExistence type="predicted"/>
<evidence type="ECO:0000313" key="1">
    <source>
        <dbReference type="EMBL" id="CAD8057415.1"/>
    </source>
</evidence>
<protein>
    <submittedName>
        <fullName evidence="1">Uncharacterized protein</fullName>
    </submittedName>
</protein>
<dbReference type="EMBL" id="CAJJDN010000011">
    <property type="protein sequence ID" value="CAD8057415.1"/>
    <property type="molecule type" value="Genomic_DNA"/>
</dbReference>